<proteinExistence type="predicted"/>
<evidence type="ECO:0000313" key="2">
    <source>
        <dbReference type="Proteomes" id="UP000696280"/>
    </source>
</evidence>
<evidence type="ECO:0000313" key="1">
    <source>
        <dbReference type="EMBL" id="CAG8952772.1"/>
    </source>
</evidence>
<dbReference type="Proteomes" id="UP000696280">
    <property type="component" value="Unassembled WGS sequence"/>
</dbReference>
<dbReference type="EMBL" id="CAJVRL010000047">
    <property type="protein sequence ID" value="CAG8952772.1"/>
    <property type="molecule type" value="Genomic_DNA"/>
</dbReference>
<gene>
    <name evidence="1" type="ORF">HYFRA_00009016</name>
</gene>
<protein>
    <submittedName>
        <fullName evidence="1">Uncharacterized protein</fullName>
    </submittedName>
</protein>
<sequence length="194" mass="21637">MVGNGQKEKDEYANNQYSLAIIGASRSGPVDIKLDSEQLTQPLRASAWTQLERLASGGLREQLADMYCHHSNGKSFKAISPAKFASKVLYRTPQLIQSLFHLLELDPRVLFEGGFSFIVPSTQRTILESDQPSIRCKLFCELHLRKLDKRKSPRINLRAALLTTIGEIARSISVVGVSDWEKSDVLTSLEGPTH</sequence>
<organism evidence="1 2">
    <name type="scientific">Hymenoscyphus fraxineus</name>
    <dbReference type="NCBI Taxonomy" id="746836"/>
    <lineage>
        <taxon>Eukaryota</taxon>
        <taxon>Fungi</taxon>
        <taxon>Dikarya</taxon>
        <taxon>Ascomycota</taxon>
        <taxon>Pezizomycotina</taxon>
        <taxon>Leotiomycetes</taxon>
        <taxon>Helotiales</taxon>
        <taxon>Helotiaceae</taxon>
        <taxon>Hymenoscyphus</taxon>
    </lineage>
</organism>
<dbReference type="AlphaFoldDB" id="A0A9N9KVI1"/>
<accession>A0A9N9KVI1</accession>
<comment type="caution">
    <text evidence="1">The sequence shown here is derived from an EMBL/GenBank/DDBJ whole genome shotgun (WGS) entry which is preliminary data.</text>
</comment>
<reference evidence="1" key="1">
    <citation type="submission" date="2021-07" db="EMBL/GenBank/DDBJ databases">
        <authorList>
            <person name="Durling M."/>
        </authorList>
    </citation>
    <scope>NUCLEOTIDE SEQUENCE</scope>
</reference>
<keyword evidence="2" id="KW-1185">Reference proteome</keyword>
<name>A0A9N9KVI1_9HELO</name>